<dbReference type="STRING" id="89784.SAMN04489725_11335"/>
<feature type="domain" description="HTH gntR-type" evidence="5">
    <location>
        <begin position="73"/>
        <end position="141"/>
    </location>
</feature>
<evidence type="ECO:0000256" key="4">
    <source>
        <dbReference type="ARBA" id="ARBA00023163"/>
    </source>
</evidence>
<gene>
    <name evidence="6" type="primary">rliB</name>
    <name evidence="6" type="ORF">Heshes_25230</name>
    <name evidence="7" type="ORF">SAMN04489725_11335</name>
</gene>
<dbReference type="PANTHER" id="PTHR30146:SF95">
    <property type="entry name" value="RIBOSE OPERON REPRESSOR"/>
    <property type="match status" value="1"/>
</dbReference>
<accession>A0A1H2W255</accession>
<name>A0A1H2W255_9BACL</name>
<keyword evidence="4" id="KW-0804">Transcription</keyword>
<keyword evidence="3 7" id="KW-0238">DNA-binding</keyword>
<evidence type="ECO:0000313" key="6">
    <source>
        <dbReference type="EMBL" id="GLV14839.1"/>
    </source>
</evidence>
<dbReference type="SUPFAM" id="SSF46785">
    <property type="entry name" value="Winged helix' DNA-binding domain"/>
    <property type="match status" value="1"/>
</dbReference>
<dbReference type="InterPro" id="IPR036388">
    <property type="entry name" value="WH-like_DNA-bd_sf"/>
</dbReference>
<dbReference type="PRINTS" id="PR00035">
    <property type="entry name" value="HTHGNTR"/>
</dbReference>
<dbReference type="Gene3D" id="3.40.50.2300">
    <property type="match status" value="2"/>
</dbReference>
<dbReference type="GO" id="GO:0003700">
    <property type="term" value="F:DNA-binding transcription factor activity"/>
    <property type="evidence" value="ECO:0007669"/>
    <property type="project" value="InterPro"/>
</dbReference>
<sequence>MQCSYQVYDELCTNVCDESDKHKNVSEPHTNVTAIVTWVPVWSFSYVKHNGVFAPDYAKSQDKVCDARMNAGSPLQDEIVQWLRERIMGHELTPGDQLPTEKQLSEQLRVSRITVHRALKRLADEGLIHRYPGKGTFVASSPPAVKEDMERYEHNSSANTSSIAFILPGISAAFGTQLLKTVISTAEGAGFNVVISFTDNSQEAERAAIQRVLREGVKGILVTPVNGEYYNDLILRLHLDHFPMVLVDKRLDKIPVPFVTTNNRAAAYELTKHLVSLGHKQIGFLSPPDEVTTSLQDRFAGYLSALATEHIPFDPDLRMCNLPTGGAIDKPDGKVVYEKIEQFILTHQNMTALIATEHVFATMLDDICAKHAIRVPNDLTIACFDSPASWIEKQKFTHIAQQEERIGRTSVELLLQLIQCGPRDVPVAIEFPGQLSIGRSSGPPPLGSESNT</sequence>
<evidence type="ECO:0000256" key="1">
    <source>
        <dbReference type="ARBA" id="ARBA00022491"/>
    </source>
</evidence>
<dbReference type="EMBL" id="FNOJ01000013">
    <property type="protein sequence ID" value="SDW74586.1"/>
    <property type="molecule type" value="Genomic_DNA"/>
</dbReference>
<reference evidence="6" key="3">
    <citation type="submission" date="2023-02" db="EMBL/GenBank/DDBJ databases">
        <title>Proposal of a novel subspecies: Alicyclobacillus hesperidum subspecies aegle.</title>
        <authorList>
            <person name="Goto K."/>
            <person name="Fujii T."/>
            <person name="Yasui K."/>
            <person name="Mochida K."/>
            <person name="Kato-Tanaka Y."/>
            <person name="Morohoshi S."/>
            <person name="An S.Y."/>
            <person name="Kasai H."/>
            <person name="Yokota A."/>
        </authorList>
    </citation>
    <scope>NUCLEOTIDE SEQUENCE</scope>
    <source>
        <strain evidence="6">DSM 12766</strain>
    </source>
</reference>
<evidence type="ECO:0000256" key="2">
    <source>
        <dbReference type="ARBA" id="ARBA00023015"/>
    </source>
</evidence>
<dbReference type="InterPro" id="IPR028082">
    <property type="entry name" value="Peripla_BP_I"/>
</dbReference>
<dbReference type="Pfam" id="PF00392">
    <property type="entry name" value="GntR"/>
    <property type="match status" value="1"/>
</dbReference>
<reference evidence="7" key="1">
    <citation type="submission" date="2016-10" db="EMBL/GenBank/DDBJ databases">
        <authorList>
            <person name="de Groot N.N."/>
        </authorList>
    </citation>
    <scope>NUCLEOTIDE SEQUENCE [LARGE SCALE GENOMIC DNA]</scope>
    <source>
        <strain evidence="7">DSM 12489</strain>
    </source>
</reference>
<dbReference type="Proteomes" id="UP001157137">
    <property type="component" value="Unassembled WGS sequence"/>
</dbReference>
<dbReference type="CDD" id="cd06267">
    <property type="entry name" value="PBP1_LacI_sugar_binding-like"/>
    <property type="match status" value="1"/>
</dbReference>
<dbReference type="InterPro" id="IPR046335">
    <property type="entry name" value="LacI/GalR-like_sensor"/>
</dbReference>
<keyword evidence="1" id="KW-0678">Repressor</keyword>
<evidence type="ECO:0000313" key="8">
    <source>
        <dbReference type="Proteomes" id="UP000182589"/>
    </source>
</evidence>
<dbReference type="PROSITE" id="PS50949">
    <property type="entry name" value="HTH_GNTR"/>
    <property type="match status" value="1"/>
</dbReference>
<keyword evidence="8" id="KW-1185">Reference proteome</keyword>
<evidence type="ECO:0000256" key="3">
    <source>
        <dbReference type="ARBA" id="ARBA00023125"/>
    </source>
</evidence>
<organism evidence="7 8">
    <name type="scientific">Alicyclobacillus hesperidum</name>
    <dbReference type="NCBI Taxonomy" id="89784"/>
    <lineage>
        <taxon>Bacteria</taxon>
        <taxon>Bacillati</taxon>
        <taxon>Bacillota</taxon>
        <taxon>Bacilli</taxon>
        <taxon>Bacillales</taxon>
        <taxon>Alicyclobacillaceae</taxon>
        <taxon>Alicyclobacillus</taxon>
    </lineage>
</organism>
<dbReference type="InterPro" id="IPR000524">
    <property type="entry name" value="Tscrpt_reg_HTH_GntR"/>
</dbReference>
<dbReference type="Proteomes" id="UP000182589">
    <property type="component" value="Unassembled WGS sequence"/>
</dbReference>
<dbReference type="Pfam" id="PF13377">
    <property type="entry name" value="Peripla_BP_3"/>
    <property type="match status" value="1"/>
</dbReference>
<dbReference type="GO" id="GO:0000976">
    <property type="term" value="F:transcription cis-regulatory region binding"/>
    <property type="evidence" value="ECO:0007669"/>
    <property type="project" value="TreeGrafter"/>
</dbReference>
<dbReference type="Gene3D" id="1.10.10.10">
    <property type="entry name" value="Winged helix-like DNA-binding domain superfamily/Winged helix DNA-binding domain"/>
    <property type="match status" value="1"/>
</dbReference>
<proteinExistence type="predicted"/>
<dbReference type="PANTHER" id="PTHR30146">
    <property type="entry name" value="LACI-RELATED TRANSCRIPTIONAL REPRESSOR"/>
    <property type="match status" value="1"/>
</dbReference>
<evidence type="ECO:0000313" key="7">
    <source>
        <dbReference type="EMBL" id="SDW74586.1"/>
    </source>
</evidence>
<dbReference type="SMART" id="SM00345">
    <property type="entry name" value="HTH_GNTR"/>
    <property type="match status" value="1"/>
</dbReference>
<dbReference type="EMBL" id="BSRA01000017">
    <property type="protein sequence ID" value="GLV14839.1"/>
    <property type="molecule type" value="Genomic_DNA"/>
</dbReference>
<dbReference type="AlphaFoldDB" id="A0A1H2W255"/>
<dbReference type="SUPFAM" id="SSF53822">
    <property type="entry name" value="Periplasmic binding protein-like I"/>
    <property type="match status" value="1"/>
</dbReference>
<dbReference type="InterPro" id="IPR036390">
    <property type="entry name" value="WH_DNA-bd_sf"/>
</dbReference>
<reference evidence="8" key="2">
    <citation type="submission" date="2016-10" db="EMBL/GenBank/DDBJ databases">
        <authorList>
            <person name="Varghese N."/>
        </authorList>
    </citation>
    <scope>NUCLEOTIDE SEQUENCE [LARGE SCALE GENOMIC DNA]</scope>
    <source>
        <strain evidence="8">DSM 12489</strain>
    </source>
</reference>
<protein>
    <submittedName>
        <fullName evidence="6 7">Transcriptional regulator</fullName>
    </submittedName>
</protein>
<dbReference type="CDD" id="cd07377">
    <property type="entry name" value="WHTH_GntR"/>
    <property type="match status" value="1"/>
</dbReference>
<keyword evidence="2" id="KW-0805">Transcription regulation</keyword>
<evidence type="ECO:0000259" key="5">
    <source>
        <dbReference type="PROSITE" id="PS50949"/>
    </source>
</evidence>